<sequence>MKRAALLIALSLPLVAQDQESYIGFRAHALVPMGDLIDLTNRQIGIGAAVFVSLPVNGGLVLRPLIGFQYIPKGDTLGLSGTKTTVGSVDFMMDGLWYPSEDPERGAYLIASIGGHQWHVASVGTSPSTINATRLGVNGGLGYQISPRLAFEARGFWSPIDKTLTATGLTLGATLRF</sequence>
<evidence type="ECO:0008006" key="3">
    <source>
        <dbReference type="Google" id="ProtNLM"/>
    </source>
</evidence>
<accession>A0ABQ5QH51</accession>
<organism evidence="1 2">
    <name type="scientific">Geothrix limicola</name>
    <dbReference type="NCBI Taxonomy" id="2927978"/>
    <lineage>
        <taxon>Bacteria</taxon>
        <taxon>Pseudomonadati</taxon>
        <taxon>Acidobacteriota</taxon>
        <taxon>Holophagae</taxon>
        <taxon>Holophagales</taxon>
        <taxon>Holophagaceae</taxon>
        <taxon>Geothrix</taxon>
    </lineage>
</organism>
<evidence type="ECO:0000313" key="1">
    <source>
        <dbReference type="EMBL" id="GLH73893.1"/>
    </source>
</evidence>
<dbReference type="SUPFAM" id="SSF56925">
    <property type="entry name" value="OMPA-like"/>
    <property type="match status" value="1"/>
</dbReference>
<keyword evidence="2" id="KW-1185">Reference proteome</keyword>
<dbReference type="RefSeq" id="WP_285575571.1">
    <property type="nucleotide sequence ID" value="NZ_BSDE01000004.1"/>
</dbReference>
<name>A0ABQ5QH51_9BACT</name>
<dbReference type="Proteomes" id="UP001165069">
    <property type="component" value="Unassembled WGS sequence"/>
</dbReference>
<dbReference type="InterPro" id="IPR011250">
    <property type="entry name" value="OMP/PagP_B-barrel"/>
</dbReference>
<evidence type="ECO:0000313" key="2">
    <source>
        <dbReference type="Proteomes" id="UP001165069"/>
    </source>
</evidence>
<dbReference type="EMBL" id="BSDE01000004">
    <property type="protein sequence ID" value="GLH73893.1"/>
    <property type="molecule type" value="Genomic_DNA"/>
</dbReference>
<protein>
    <recommendedName>
        <fullName evidence="3">Outer membrane protein beta-barrel domain-containing protein</fullName>
    </recommendedName>
</protein>
<gene>
    <name evidence="1" type="ORF">GETHLI_23950</name>
</gene>
<proteinExistence type="predicted"/>
<reference evidence="1 2" key="1">
    <citation type="journal article" date="2023" name="Antonie Van Leeuwenhoek">
        <title>Mesoterricola silvestris gen. nov., sp. nov., Mesoterricola sediminis sp. nov., Geothrix oryzae sp. nov., Geothrix edaphica sp. nov., Geothrix rubra sp. nov., and Geothrix limicola sp. nov., six novel members of Acidobacteriota isolated from soils.</title>
        <authorList>
            <person name="Itoh H."/>
            <person name="Sugisawa Y."/>
            <person name="Mise K."/>
            <person name="Xu Z."/>
            <person name="Kuniyasu M."/>
            <person name="Ushijima N."/>
            <person name="Kawano K."/>
            <person name="Kobayashi E."/>
            <person name="Shiratori Y."/>
            <person name="Masuda Y."/>
            <person name="Senoo K."/>
        </authorList>
    </citation>
    <scope>NUCLEOTIDE SEQUENCE [LARGE SCALE GENOMIC DNA]</scope>
    <source>
        <strain evidence="1 2">Red804</strain>
    </source>
</reference>
<comment type="caution">
    <text evidence="1">The sequence shown here is derived from an EMBL/GenBank/DDBJ whole genome shotgun (WGS) entry which is preliminary data.</text>
</comment>